<keyword evidence="2" id="KW-1185">Reference proteome</keyword>
<protein>
    <submittedName>
        <fullName evidence="1">Uncharacterized protein</fullName>
    </submittedName>
</protein>
<organism evidence="1 2">
    <name type="scientific">Helicostylum pulchrum</name>
    <dbReference type="NCBI Taxonomy" id="562976"/>
    <lineage>
        <taxon>Eukaryota</taxon>
        <taxon>Fungi</taxon>
        <taxon>Fungi incertae sedis</taxon>
        <taxon>Mucoromycota</taxon>
        <taxon>Mucoromycotina</taxon>
        <taxon>Mucoromycetes</taxon>
        <taxon>Mucorales</taxon>
        <taxon>Mucorineae</taxon>
        <taxon>Mucoraceae</taxon>
        <taxon>Helicostylum</taxon>
    </lineage>
</organism>
<evidence type="ECO:0000313" key="2">
    <source>
        <dbReference type="Proteomes" id="UP001476247"/>
    </source>
</evidence>
<comment type="caution">
    <text evidence="1">The sequence shown here is derived from an EMBL/GenBank/DDBJ whole genome shotgun (WGS) entry which is preliminary data.</text>
</comment>
<evidence type="ECO:0000313" key="1">
    <source>
        <dbReference type="EMBL" id="GAA5804710.1"/>
    </source>
</evidence>
<name>A0ABP9YDK3_9FUNG</name>
<accession>A0ABP9YDK3</accession>
<sequence>MTKIIDIQVIEELYRTLKEKYVDADICISDEMQLGVTKVLRRLNSVNYRTKIDIPKSSMWLHNKVNKMKNGGLISIQDFIDSFPQELRRATKRDEGTEKAVGNKEREVLEIAEIQDIPEDDENGDDIRVVSSSLKRVINKNIAYDDLLQRLEVLQDTCISAINGLSKAAEILLNMVLSGDIIHLKENITFIDFSSIDLNNNYIGQGAEPIAVLDNTSLDYLEKTQITHFGQFWNLLSSCVSRKSSEKEKTRKYII</sequence>
<dbReference type="EMBL" id="BAABUJ010000037">
    <property type="protein sequence ID" value="GAA5804710.1"/>
    <property type="molecule type" value="Genomic_DNA"/>
</dbReference>
<dbReference type="Proteomes" id="UP001476247">
    <property type="component" value="Unassembled WGS sequence"/>
</dbReference>
<proteinExistence type="predicted"/>
<gene>
    <name evidence="1" type="ORF">HPULCUR_010213</name>
</gene>
<reference evidence="1 2" key="1">
    <citation type="submission" date="2024-04" db="EMBL/GenBank/DDBJ databases">
        <title>genome sequences of Mucor flavus KT1a and Helicostylum pulchrum KT1b strains isolation_sourced from the surface of a dry-aged beef.</title>
        <authorList>
            <person name="Toyotome T."/>
            <person name="Hosono M."/>
            <person name="Torimaru M."/>
            <person name="Fukuda K."/>
            <person name="Mikami N."/>
        </authorList>
    </citation>
    <scope>NUCLEOTIDE SEQUENCE [LARGE SCALE GENOMIC DNA]</scope>
    <source>
        <strain evidence="1 2">KT1b</strain>
    </source>
</reference>